<feature type="region of interest" description="Disordered" evidence="4">
    <location>
        <begin position="96"/>
        <end position="116"/>
    </location>
</feature>
<sequence>MTELENNQLTQETLVQEEEKKQRIDYDTALHSLEAKKDQFYKKFIFPENYVDVDFYEQPCQTTHPIPEEYLKLGNNSFMGVCLETFTQPYSNIRFGDKKKTPKTNDRKQTLFFDKKNTDKSSNFQKTLGVNDIKKEKHKTKKKEIKIEQDTEEDIELEIKITKPEKKEKEKVNQKDNKTKKEKQNKKKTQKKKETEKEKEKEKEKETEKENKQKTQKKKEKEKEMENKTHKKKEKENEREKERKNQNQKKLGALRYQSSLVQIYKEGKEKEKGNNTKSFEIKVGENDLDKKVFENNEKRMISNKNERVTNSPKLFSIFKSKICKPNLQDNNPRHSPTELFKNQKRHSILFIPEELHFKIGNFEPFFCNASIYDLSNGKRMSENYYFELNLQSINELLFEAREQIFGSNTIAPETSINQAVFNLTEKSENLILIIRIEKIFQQNLNDAMDTYCKKTQKISRKEKENLKKNIVNEIQKHPNLRQPFAFSSIQLFNSNRILNPELIDGVKLPLIKMKSQMSDKGIINYLKQTNSKTIHSTIPGFLRIKINQKIINKLKWKRIIDTCYRDIIINKIKKRKIKFEFLNMIPKASVFSNLDVINRVMILKTLENSSNLKNWDELPIENNMMFSNNQEEEEEQEQEQEQEKEKEKEKERGGEKKRGKEKDEEKDKEKEKEREIDSIFLQEFNETLMINKPNNKFINNFYIYPKKIKATIKHSKGILIKIEYKRNDSLSAEPLFNIYGQIFESKFVNYCTTKVYQKKNNENLYDEIKVALPSKFEEKDHFFFTFYNIQKNGTLSIFGYSILLVNGDTILFNKKHKLRIFKTLDPNGYLGNKQQLINLATISTVSSSKSLSSSSISTNTISTISKSATPTRVTSNALPSVMAKTTQATTEMFNNNIKKESKEKIESSYESEFKGEFIITTNLISTVLSKNKFLYTFYHNFRLLELRNVNGNLFVDALTKLIIQPLNDLIPFFLTIMNLLIKSFFLGNIKIKMAVLQHLSILINNIQKKEKKNILRKYIDNYFNYVESPYDNDLFFEELTITLNQIFKDLLKNNTNDNNNKLFEVSWFLLSLLSKSMIIYFQKKKLQFFNNNNKQNFEKMNNYKFKIFSYNYLKNLKKLINNLRLLIQLKLNKFTRNCSLINQYISFFIRDLIHIVDKNYAFELISNYINNLNCKNNKLNSIKLVKFKFSFFEILSKDELYNNLNIPSLTHFPKNHDPYQYMVNKYFLVGIFIKHFELIFKIQDINQLNSNLINALNLFYNLFYIHENDTDLSIRYHSQIVTIYFPLIIVCIGHIKKIEKLNISNQKNLLILLLYILKYVNKSFLFDWWNFNKKEKLENFMRLLFLSINLFKYPTRQEIKKFKFLFMDKKKTPLNNKVSRNKGDESFKNKSKHNTQGKSLNKINDKKPKSKRSYFKTINIKTKINRTLDPIFQNSYLNDNNDNDIGNGNVNGDKQQKQRSNKRPATLKKNQESLISDYTILNYNKEISTEITIIVLGFIEELFLKYKREIQKNKHQQFPILMKLLIQLLNKNHSGMIKYNLLNTINYCTLNFEKVIFKNLNNNDYYLREICKFIMKLTISHKNETRKKANSLLFLLIFNNYKYNQNLIKIENYQSMAIDFIMKDTQKELQTKELTFHKKRFAIILLLTKLYKKKNFLNYVKAMNNRLNEIIINCLRIEDQKYNPEMLSDLLLKLANNYKNSPNVRFTWLTRLEELLIPNKYHIEAAMVLIHKSAIISEYLKSRNKINNVNNNNNNNVNNNKNVYNSNQVNNNNNNKWIDLDCRSFITISKTIMEESFDNKLIDLQVIDPDVFSIENLLNCLNKCNTLLLKEECYELSIEVLEIIILILKYQNNYQEIIQKHQQIKENYDQLITESFNIKRFYGKYFKIVLNGKLLKEKDDLQYIYKPLKHYVLFDLKDLLKNIYEKKYGEGNVVIISLSEFNKIEKDPNKIYISIHVVEPYLKNNSNLNKLKNLSDEEDDVSNDDDDDDDDNDDDDDDDKQEDENFFKGKDRAKKLTTFEKTYNINRFFYQEHFFEKNEKLKKKSKEKDEIKGISIKQHILTTKNYFPSMSSKSEIINEEIIIFSPIQVAIKDIEKKINSMKNELNKHSPDFNQISSFLMGSLITQVNAGIIVYARTFLKDYSHYEKKDIKSLKNSFKNFFEIAHRGLLYITPHLKNSQEFEQLENFEINYRNMYEEIMNYIPLGDDEGNSDEDDEDDDSDDDQQDYEDVDDDEDEIIFF</sequence>
<keyword evidence="3" id="KW-0175">Coiled coil</keyword>
<feature type="compositionally biased region" description="Basic and acidic residues" evidence="4">
    <location>
        <begin position="166"/>
        <end position="179"/>
    </location>
</feature>
<feature type="region of interest" description="Disordered" evidence="4">
    <location>
        <begin position="1439"/>
        <end position="1467"/>
    </location>
</feature>
<dbReference type="InterPro" id="IPR043162">
    <property type="entry name" value="DOCK_C_lobe_C"/>
</dbReference>
<dbReference type="PROSITE" id="PS51651">
    <property type="entry name" value="DOCKER"/>
    <property type="match status" value="1"/>
</dbReference>
<accession>A0ABQ8YKB7</accession>
<dbReference type="InterPro" id="IPR043161">
    <property type="entry name" value="DOCK_C_lobe_A"/>
</dbReference>
<feature type="region of interest" description="Disordered" evidence="4">
    <location>
        <begin position="629"/>
        <end position="672"/>
    </location>
</feature>
<keyword evidence="8" id="KW-1185">Reference proteome</keyword>
<protein>
    <submittedName>
        <fullName evidence="7">Dedicator of cytokinesis dock</fullName>
    </submittedName>
</protein>
<dbReference type="InterPro" id="IPR035892">
    <property type="entry name" value="C2_domain_sf"/>
</dbReference>
<dbReference type="PANTHER" id="PTHR23317:SF76">
    <property type="entry name" value="LD20667P"/>
    <property type="match status" value="1"/>
</dbReference>
<organism evidence="7 8">
    <name type="scientific">Anaeramoeba flamelloides</name>
    <dbReference type="NCBI Taxonomy" id="1746091"/>
    <lineage>
        <taxon>Eukaryota</taxon>
        <taxon>Metamonada</taxon>
        <taxon>Anaeramoebidae</taxon>
        <taxon>Anaeramoeba</taxon>
    </lineage>
</organism>
<dbReference type="Gene3D" id="2.60.40.150">
    <property type="entry name" value="C2 domain"/>
    <property type="match status" value="1"/>
</dbReference>
<feature type="compositionally biased region" description="Low complexity" evidence="4">
    <location>
        <begin position="1439"/>
        <end position="1453"/>
    </location>
</feature>
<dbReference type="Pfam" id="PF20421">
    <property type="entry name" value="DHR-2_Lobe_C"/>
    <property type="match status" value="1"/>
</dbReference>
<proteinExistence type="inferred from homology"/>
<feature type="domain" description="DOCKER" evidence="6">
    <location>
        <begin position="1696"/>
        <end position="2207"/>
    </location>
</feature>
<dbReference type="InterPro" id="IPR026791">
    <property type="entry name" value="DOCK"/>
</dbReference>
<dbReference type="Gene3D" id="1.20.58.740">
    <property type="match status" value="1"/>
</dbReference>
<feature type="compositionally biased region" description="Basic and acidic residues" evidence="4">
    <location>
        <begin position="641"/>
        <end position="672"/>
    </location>
</feature>
<evidence type="ECO:0000256" key="2">
    <source>
        <dbReference type="PROSITE-ProRule" id="PRU00983"/>
    </source>
</evidence>
<feature type="compositionally biased region" description="Basic residues" evidence="4">
    <location>
        <begin position="1457"/>
        <end position="1466"/>
    </location>
</feature>
<dbReference type="EMBL" id="JAOAOG010000155">
    <property type="protein sequence ID" value="KAJ6244993.1"/>
    <property type="molecule type" value="Genomic_DNA"/>
</dbReference>
<feature type="domain" description="C2 DOCK-type" evidence="5">
    <location>
        <begin position="698"/>
        <end position="866"/>
    </location>
</feature>
<gene>
    <name evidence="7" type="ORF">M0813_20702</name>
</gene>
<dbReference type="InterPro" id="IPR027357">
    <property type="entry name" value="DOCKER_dom"/>
</dbReference>
<dbReference type="PROSITE" id="PS51650">
    <property type="entry name" value="C2_DOCK"/>
    <property type="match status" value="1"/>
</dbReference>
<feature type="coiled-coil region" evidence="3">
    <location>
        <begin position="1847"/>
        <end position="1874"/>
    </location>
</feature>
<feature type="region of interest" description="Disordered" evidence="4">
    <location>
        <begin position="1375"/>
        <end position="1410"/>
    </location>
</feature>
<comment type="caution">
    <text evidence="7">The sequence shown here is derived from an EMBL/GenBank/DDBJ whole genome shotgun (WGS) entry which is preliminary data.</text>
</comment>
<keyword evidence="1" id="KW-0344">Guanine-nucleotide releasing factor</keyword>
<dbReference type="PANTHER" id="PTHR23317">
    <property type="entry name" value="DEDICATOR OF CYTOKINESIS DOCK"/>
    <property type="match status" value="1"/>
</dbReference>
<feature type="compositionally biased region" description="Acidic residues" evidence="4">
    <location>
        <begin position="1976"/>
        <end position="2002"/>
    </location>
</feature>
<comment type="similarity">
    <text evidence="2">Belongs to the DOCK family.</text>
</comment>
<feature type="compositionally biased region" description="Acidic residues" evidence="4">
    <location>
        <begin position="2205"/>
        <end position="2240"/>
    </location>
</feature>
<feature type="compositionally biased region" description="Acidic residues" evidence="4">
    <location>
        <begin position="630"/>
        <end position="640"/>
    </location>
</feature>
<evidence type="ECO:0000256" key="1">
    <source>
        <dbReference type="ARBA" id="ARBA00022658"/>
    </source>
</evidence>
<feature type="region of interest" description="Disordered" evidence="4">
    <location>
        <begin position="1973"/>
        <end position="2006"/>
    </location>
</feature>
<evidence type="ECO:0000313" key="8">
    <source>
        <dbReference type="Proteomes" id="UP001150062"/>
    </source>
</evidence>
<evidence type="ECO:0000259" key="5">
    <source>
        <dbReference type="PROSITE" id="PS51650"/>
    </source>
</evidence>
<evidence type="ECO:0000256" key="4">
    <source>
        <dbReference type="SAM" id="MobiDB-lite"/>
    </source>
</evidence>
<name>A0ABQ8YKB7_9EUKA</name>
<feature type="region of interest" description="Disordered" evidence="4">
    <location>
        <begin position="166"/>
        <end position="254"/>
    </location>
</feature>
<feature type="region of interest" description="Disordered" evidence="4">
    <location>
        <begin position="2203"/>
        <end position="2240"/>
    </location>
</feature>
<dbReference type="InterPro" id="IPR027007">
    <property type="entry name" value="C2_DOCK-type_domain"/>
</dbReference>
<feature type="compositionally biased region" description="Basic and acidic residues" evidence="4">
    <location>
        <begin position="192"/>
        <end position="245"/>
    </location>
</feature>
<dbReference type="Pfam" id="PF14429">
    <property type="entry name" value="DOCK-C2"/>
    <property type="match status" value="1"/>
</dbReference>
<evidence type="ECO:0000259" key="6">
    <source>
        <dbReference type="PROSITE" id="PS51651"/>
    </source>
</evidence>
<dbReference type="Pfam" id="PF06920">
    <property type="entry name" value="DHR-2_Lobe_A"/>
    <property type="match status" value="1"/>
</dbReference>
<dbReference type="Proteomes" id="UP001150062">
    <property type="component" value="Unassembled WGS sequence"/>
</dbReference>
<dbReference type="InterPro" id="IPR046773">
    <property type="entry name" value="DOCKER_Lobe_C"/>
</dbReference>
<feature type="compositionally biased region" description="Basic residues" evidence="4">
    <location>
        <begin position="180"/>
        <end position="191"/>
    </location>
</feature>
<dbReference type="Gene3D" id="1.25.40.410">
    <property type="match status" value="1"/>
</dbReference>
<evidence type="ECO:0000256" key="3">
    <source>
        <dbReference type="SAM" id="Coils"/>
    </source>
</evidence>
<dbReference type="InterPro" id="IPR046769">
    <property type="entry name" value="DOCKER_Lobe_A"/>
</dbReference>
<reference evidence="7" key="1">
    <citation type="submission" date="2022-08" db="EMBL/GenBank/DDBJ databases">
        <title>Novel sulfate-reducing endosymbionts in the free-living metamonad Anaeramoeba.</title>
        <authorList>
            <person name="Jerlstrom-Hultqvist J."/>
            <person name="Cepicka I."/>
            <person name="Gallot-Lavallee L."/>
            <person name="Salas-Leiva D."/>
            <person name="Curtis B.A."/>
            <person name="Zahonova K."/>
            <person name="Pipaliya S."/>
            <person name="Dacks J."/>
            <person name="Roger A.J."/>
        </authorList>
    </citation>
    <scope>NUCLEOTIDE SEQUENCE</scope>
    <source>
        <strain evidence="7">Schooner1</strain>
    </source>
</reference>
<evidence type="ECO:0000313" key="7">
    <source>
        <dbReference type="EMBL" id="KAJ6244993.1"/>
    </source>
</evidence>